<keyword evidence="6" id="KW-1185">Reference proteome</keyword>
<organism evidence="5 6">
    <name type="scientific">Gigaspora margarita</name>
    <dbReference type="NCBI Taxonomy" id="4874"/>
    <lineage>
        <taxon>Eukaryota</taxon>
        <taxon>Fungi</taxon>
        <taxon>Fungi incertae sedis</taxon>
        <taxon>Mucoromycota</taxon>
        <taxon>Glomeromycotina</taxon>
        <taxon>Glomeromycetes</taxon>
        <taxon>Diversisporales</taxon>
        <taxon>Gigasporaceae</taxon>
        <taxon>Gigaspora</taxon>
    </lineage>
</organism>
<comment type="subcellular location">
    <subcellularLocation>
        <location evidence="1">Mitochondrion</location>
    </subcellularLocation>
</comment>
<sequence length="351" mass="39369">MSDSCDTNLKKSITRTLSAPETSNISLSRDIPIKRANSTINNKSSTDLFWNIVGRDNYTISLNQSPVLCNSSSPPIEDLFCTSTSFARKFRTFPWRSKSSLRVAPVMVASKDDNSISLLTTTIKSSISSAQSSIASTIIGDWDNHKMTTQAVPLTPPQESTQLQTPSELLTPIELCGRRDDTDPVLTETIAEQIRLKLPRRLRLMLSWNLLYSLDQDGTSMTTMYHRVKDKGPLVLVIKDMDEQVFGAFVTEPFKIRPSYYGTGECFLWKHIDDSSQSTVKCYLWTGRNEYMILSEHDCLAIGGGDGKVGLWIDADLQRGHSERCDTFDNDILSSSPEFDCIGFEVWGFKN</sequence>
<accession>A0A8H4A7V9</accession>
<dbReference type="EMBL" id="WTPW01001277">
    <property type="protein sequence ID" value="KAF0445434.1"/>
    <property type="molecule type" value="Genomic_DNA"/>
</dbReference>
<protein>
    <recommendedName>
        <fullName evidence="4">Oxidation resistance protein 1</fullName>
    </recommendedName>
</protein>
<dbReference type="GO" id="GO:0006979">
    <property type="term" value="P:response to oxidative stress"/>
    <property type="evidence" value="ECO:0007669"/>
    <property type="project" value="TreeGrafter"/>
</dbReference>
<dbReference type="SMART" id="SM00584">
    <property type="entry name" value="TLDc"/>
    <property type="match status" value="1"/>
</dbReference>
<evidence type="ECO:0000313" key="5">
    <source>
        <dbReference type="EMBL" id="KAF0445434.1"/>
    </source>
</evidence>
<comment type="caution">
    <text evidence="5">The sequence shown here is derived from an EMBL/GenBank/DDBJ whole genome shotgun (WGS) entry which is preliminary data.</text>
</comment>
<name>A0A8H4A7V9_GIGMA</name>
<dbReference type="PANTHER" id="PTHR23354:SF62">
    <property type="entry name" value="MUSTARD, ISOFORM V"/>
    <property type="match status" value="1"/>
</dbReference>
<evidence type="ECO:0000256" key="4">
    <source>
        <dbReference type="ARBA" id="ARBA00040604"/>
    </source>
</evidence>
<dbReference type="OrthoDB" id="26679at2759"/>
<reference evidence="5 6" key="1">
    <citation type="journal article" date="2019" name="Environ. Microbiol.">
        <title>At the nexus of three kingdoms: the genome of the mycorrhizal fungus Gigaspora margarita provides insights into plant, endobacterial and fungal interactions.</title>
        <authorList>
            <person name="Venice F."/>
            <person name="Ghignone S."/>
            <person name="Salvioli di Fossalunga A."/>
            <person name="Amselem J."/>
            <person name="Novero M."/>
            <person name="Xianan X."/>
            <person name="Sedzielewska Toro K."/>
            <person name="Morin E."/>
            <person name="Lipzen A."/>
            <person name="Grigoriev I.V."/>
            <person name="Henrissat B."/>
            <person name="Martin F.M."/>
            <person name="Bonfante P."/>
        </authorList>
    </citation>
    <scope>NUCLEOTIDE SEQUENCE [LARGE SCALE GENOMIC DNA]</scope>
    <source>
        <strain evidence="5 6">BEG34</strain>
    </source>
</reference>
<gene>
    <name evidence="5" type="ORF">F8M41_003172</name>
</gene>
<dbReference type="Proteomes" id="UP000439903">
    <property type="component" value="Unassembled WGS sequence"/>
</dbReference>
<proteinExistence type="inferred from homology"/>
<dbReference type="Pfam" id="PF07534">
    <property type="entry name" value="TLD"/>
    <property type="match status" value="1"/>
</dbReference>
<dbReference type="InterPro" id="IPR006571">
    <property type="entry name" value="TLDc_dom"/>
</dbReference>
<evidence type="ECO:0000256" key="1">
    <source>
        <dbReference type="ARBA" id="ARBA00004173"/>
    </source>
</evidence>
<evidence type="ECO:0000313" key="6">
    <source>
        <dbReference type="Proteomes" id="UP000439903"/>
    </source>
</evidence>
<dbReference type="GO" id="GO:0005634">
    <property type="term" value="C:nucleus"/>
    <property type="evidence" value="ECO:0007669"/>
    <property type="project" value="TreeGrafter"/>
</dbReference>
<dbReference type="AlphaFoldDB" id="A0A8H4A7V9"/>
<evidence type="ECO:0000256" key="2">
    <source>
        <dbReference type="ARBA" id="ARBA00009540"/>
    </source>
</evidence>
<dbReference type="GO" id="GO:0005739">
    <property type="term" value="C:mitochondrion"/>
    <property type="evidence" value="ECO:0007669"/>
    <property type="project" value="UniProtKB-SubCell"/>
</dbReference>
<dbReference type="PANTHER" id="PTHR23354">
    <property type="entry name" value="NUCLEOLAR PROTEIN 7/ESTROGEN RECEPTOR COACTIVATOR-RELATED"/>
    <property type="match status" value="1"/>
</dbReference>
<evidence type="ECO:0000256" key="3">
    <source>
        <dbReference type="ARBA" id="ARBA00023128"/>
    </source>
</evidence>
<comment type="similarity">
    <text evidence="2">Belongs to the OXR1 family.</text>
</comment>
<keyword evidence="3" id="KW-0496">Mitochondrion</keyword>